<evidence type="ECO:0000256" key="4">
    <source>
        <dbReference type="ARBA" id="ARBA00022452"/>
    </source>
</evidence>
<dbReference type="Proteomes" id="UP000191135">
    <property type="component" value="Chromosome"/>
</dbReference>
<accession>A0A1U9Z0T2</accession>
<dbReference type="EMBL" id="CP020330">
    <property type="protein sequence ID" value="AQZ51306.1"/>
    <property type="molecule type" value="Genomic_DNA"/>
</dbReference>
<feature type="domain" description="Polysaccharide export protein N-terminal" evidence="16">
    <location>
        <begin position="97"/>
        <end position="184"/>
    </location>
</feature>
<dbReference type="GO" id="GO:0006811">
    <property type="term" value="P:monoatomic ion transport"/>
    <property type="evidence" value="ECO:0007669"/>
    <property type="project" value="UniProtKB-KW"/>
</dbReference>
<evidence type="ECO:0000256" key="9">
    <source>
        <dbReference type="ARBA" id="ARBA00023065"/>
    </source>
</evidence>
<keyword evidence="8" id="KW-0625">Polysaccharide transport</keyword>
<gene>
    <name evidence="19" type="ORF">Mame_01965</name>
</gene>
<dbReference type="GO" id="GO:0009279">
    <property type="term" value="C:cell outer membrane"/>
    <property type="evidence" value="ECO:0007669"/>
    <property type="project" value="UniProtKB-SubCell"/>
</dbReference>
<dbReference type="GO" id="GO:0046930">
    <property type="term" value="C:pore complex"/>
    <property type="evidence" value="ECO:0007669"/>
    <property type="project" value="UniProtKB-KW"/>
</dbReference>
<reference evidence="19 20" key="1">
    <citation type="submission" date="2017-03" db="EMBL/GenBank/DDBJ databases">
        <title>Foreign affairs: Plasmid Transfer between Roseobacters and Rhizobia.</title>
        <authorList>
            <person name="Bartling P."/>
            <person name="Bunk B."/>
            <person name="Overmann J."/>
            <person name="Brinkmann H."/>
            <person name="Petersen J."/>
        </authorList>
    </citation>
    <scope>NUCLEOTIDE SEQUENCE [LARGE SCALE GENOMIC DNA]</scope>
    <source>
        <strain evidence="19 20">MACL11</strain>
    </source>
</reference>
<evidence type="ECO:0000256" key="15">
    <source>
        <dbReference type="SAM" id="SignalP"/>
    </source>
</evidence>
<evidence type="ECO:0000256" key="12">
    <source>
        <dbReference type="ARBA" id="ARBA00023139"/>
    </source>
</evidence>
<feature type="domain" description="SLBB" evidence="18">
    <location>
        <begin position="316"/>
        <end position="403"/>
    </location>
</feature>
<keyword evidence="3" id="KW-0813">Transport</keyword>
<protein>
    <submittedName>
        <fullName evidence="19">Polysaccharide export protein Wza</fullName>
    </submittedName>
</protein>
<evidence type="ECO:0000256" key="3">
    <source>
        <dbReference type="ARBA" id="ARBA00022448"/>
    </source>
</evidence>
<keyword evidence="13" id="KW-0998">Cell outer membrane</keyword>
<keyword evidence="9" id="KW-0406">Ion transport</keyword>
<dbReference type="GO" id="GO:0015159">
    <property type="term" value="F:polysaccharide transmembrane transporter activity"/>
    <property type="evidence" value="ECO:0007669"/>
    <property type="project" value="InterPro"/>
</dbReference>
<evidence type="ECO:0000313" key="20">
    <source>
        <dbReference type="Proteomes" id="UP000191135"/>
    </source>
</evidence>
<dbReference type="InterPro" id="IPR049712">
    <property type="entry name" value="Poly_export"/>
</dbReference>
<dbReference type="Pfam" id="PF18412">
    <property type="entry name" value="Wza_C"/>
    <property type="match status" value="1"/>
</dbReference>
<evidence type="ECO:0000256" key="13">
    <source>
        <dbReference type="ARBA" id="ARBA00023237"/>
    </source>
</evidence>
<feature type="domain" description="Outer-membrane lipoprotein Wza C-terminal" evidence="17">
    <location>
        <begin position="407"/>
        <end position="425"/>
    </location>
</feature>
<evidence type="ECO:0000259" key="17">
    <source>
        <dbReference type="Pfam" id="PF18412"/>
    </source>
</evidence>
<dbReference type="STRING" id="1122214.Mame_01965"/>
<dbReference type="Pfam" id="PF02563">
    <property type="entry name" value="Poly_export"/>
    <property type="match status" value="1"/>
</dbReference>
<keyword evidence="11" id="KW-0472">Membrane</keyword>
<keyword evidence="12" id="KW-0564">Palmitate</keyword>
<evidence type="ECO:0000259" key="18">
    <source>
        <dbReference type="Pfam" id="PF22461"/>
    </source>
</evidence>
<keyword evidence="20" id="KW-1185">Reference proteome</keyword>
<sequence precursor="true">MRAVTTICLTVLLSSCSAIYNVSEVRPVVGQSSSVKVVPVTSENVLLANALTPYKPLSLPPVFDQTTTLQGSAVPQISAYKPQAQPGPIATKLPPLQQPKSYRIGVGDVVLLATPNAESALDEINGLLAAQNARQGYTVQDDGAIAIPTVGRVNIAGMTLQEAQSALFQKLVASQIDPTFNLEISEFNSQRVAVGGDVGDPQLVPITLTPLYLDEAITAAGGVQTIDPSYATVRLYRDGEAYQIAATKLFAKNDIPKVLLQTGDRVFVDSEYSVELAEGYLQQELNLARFQRDVLEEQRDIFKTRVSMDAVDRDYVYVFGEVKTQGRWPLPFDRYASLADAMFEQGGISPVTGNPRRIYLLRKNPLQTAGPMEITAWSLDAQNTANLLLATELQLRPNDIVFVASQPITNWNRVISQLLPSISILGTANAILD</sequence>
<feature type="signal peptide" evidence="15">
    <location>
        <begin position="1"/>
        <end position="20"/>
    </location>
</feature>
<comment type="subcellular location">
    <subcellularLocation>
        <location evidence="1">Cell outer membrane</location>
        <topology evidence="1">Multi-pass membrane protein</topology>
    </subcellularLocation>
</comment>
<evidence type="ECO:0000256" key="5">
    <source>
        <dbReference type="ARBA" id="ARBA00022597"/>
    </source>
</evidence>
<name>A0A1U9Z0T2_9HYPH</name>
<evidence type="ECO:0000256" key="10">
    <source>
        <dbReference type="ARBA" id="ARBA00023114"/>
    </source>
</evidence>
<organism evidence="19 20">
    <name type="scientific">Martelella mediterranea DSM 17316</name>
    <dbReference type="NCBI Taxonomy" id="1122214"/>
    <lineage>
        <taxon>Bacteria</taxon>
        <taxon>Pseudomonadati</taxon>
        <taxon>Pseudomonadota</taxon>
        <taxon>Alphaproteobacteria</taxon>
        <taxon>Hyphomicrobiales</taxon>
        <taxon>Aurantimonadaceae</taxon>
        <taxon>Martelella</taxon>
    </lineage>
</organism>
<keyword evidence="10" id="KW-0626">Porin</keyword>
<feature type="domain" description="SLBB" evidence="18">
    <location>
        <begin position="190"/>
        <end position="268"/>
    </location>
</feature>
<dbReference type="InterPro" id="IPR054765">
    <property type="entry name" value="SLBB_dom"/>
</dbReference>
<dbReference type="GO" id="GO:0015288">
    <property type="term" value="F:porin activity"/>
    <property type="evidence" value="ECO:0007669"/>
    <property type="project" value="UniProtKB-KW"/>
</dbReference>
<proteinExistence type="inferred from homology"/>
<dbReference type="PROSITE" id="PS51257">
    <property type="entry name" value="PROKAR_LIPOPROTEIN"/>
    <property type="match status" value="1"/>
</dbReference>
<evidence type="ECO:0000256" key="2">
    <source>
        <dbReference type="ARBA" id="ARBA00009450"/>
    </source>
</evidence>
<comment type="similarity">
    <text evidence="2">Belongs to the BexD/CtrA/VexA family.</text>
</comment>
<keyword evidence="6" id="KW-0812">Transmembrane</keyword>
<dbReference type="Gene3D" id="1.20.5.70">
    <property type="match status" value="1"/>
</dbReference>
<evidence type="ECO:0000256" key="14">
    <source>
        <dbReference type="ARBA" id="ARBA00023288"/>
    </source>
</evidence>
<evidence type="ECO:0000256" key="11">
    <source>
        <dbReference type="ARBA" id="ARBA00023136"/>
    </source>
</evidence>
<keyword evidence="4" id="KW-1134">Transmembrane beta strand</keyword>
<keyword evidence="5" id="KW-0762">Sugar transport</keyword>
<dbReference type="KEGG" id="mmed:Mame_01965"/>
<dbReference type="PANTHER" id="PTHR33619:SF3">
    <property type="entry name" value="POLYSACCHARIDE EXPORT PROTEIN GFCE-RELATED"/>
    <property type="match status" value="1"/>
</dbReference>
<keyword evidence="14" id="KW-0449">Lipoprotein</keyword>
<dbReference type="Gene3D" id="3.10.560.10">
    <property type="entry name" value="Outer membrane lipoprotein wza domain like"/>
    <property type="match status" value="2"/>
</dbReference>
<evidence type="ECO:0000313" key="19">
    <source>
        <dbReference type="EMBL" id="AQZ51306.1"/>
    </source>
</evidence>
<dbReference type="eggNOG" id="COG1596">
    <property type="taxonomic scope" value="Bacteria"/>
</dbReference>
<evidence type="ECO:0000256" key="6">
    <source>
        <dbReference type="ARBA" id="ARBA00022692"/>
    </source>
</evidence>
<dbReference type="InterPro" id="IPR040716">
    <property type="entry name" value="Wza_C"/>
</dbReference>
<evidence type="ECO:0000256" key="8">
    <source>
        <dbReference type="ARBA" id="ARBA00023047"/>
    </source>
</evidence>
<dbReference type="Gene3D" id="3.30.1950.10">
    <property type="entry name" value="wza like domain"/>
    <property type="match status" value="1"/>
</dbReference>
<keyword evidence="7 15" id="KW-0732">Signal</keyword>
<evidence type="ECO:0000256" key="1">
    <source>
        <dbReference type="ARBA" id="ARBA00004571"/>
    </source>
</evidence>
<dbReference type="InterPro" id="IPR003715">
    <property type="entry name" value="Poly_export_N"/>
</dbReference>
<dbReference type="RefSeq" id="WP_210162213.1">
    <property type="nucleotide sequence ID" value="NZ_AQWH01000001.1"/>
</dbReference>
<dbReference type="PANTHER" id="PTHR33619">
    <property type="entry name" value="POLYSACCHARIDE EXPORT PROTEIN GFCE-RELATED"/>
    <property type="match status" value="1"/>
</dbReference>
<dbReference type="AlphaFoldDB" id="A0A1U9Z0T2"/>
<feature type="chain" id="PRO_5012234161" evidence="15">
    <location>
        <begin position="21"/>
        <end position="433"/>
    </location>
</feature>
<evidence type="ECO:0000259" key="16">
    <source>
        <dbReference type="Pfam" id="PF02563"/>
    </source>
</evidence>
<dbReference type="Pfam" id="PF22461">
    <property type="entry name" value="SLBB_2"/>
    <property type="match status" value="2"/>
</dbReference>
<evidence type="ECO:0000256" key="7">
    <source>
        <dbReference type="ARBA" id="ARBA00022729"/>
    </source>
</evidence>